<feature type="compositionally biased region" description="Low complexity" evidence="8">
    <location>
        <begin position="573"/>
        <end position="601"/>
    </location>
</feature>
<keyword evidence="4 6" id="KW-0067">ATP-binding</keyword>
<keyword evidence="6" id="KW-0378">Hydrolase</keyword>
<comment type="cofactor">
    <cofactor evidence="6">
        <name>Mg(2+)</name>
        <dbReference type="ChEBI" id="CHEBI:18420"/>
    </cofactor>
    <text evidence="6">Binds 1 Mg(2+) ion per subunit.</text>
</comment>
<keyword evidence="2 6" id="KW-0813">Transport</keyword>
<evidence type="ECO:0000259" key="11">
    <source>
        <dbReference type="Pfam" id="PF21964"/>
    </source>
</evidence>
<dbReference type="GO" id="GO:0035494">
    <property type="term" value="P:SNARE complex disassembly"/>
    <property type="evidence" value="ECO:0007669"/>
    <property type="project" value="InterPro"/>
</dbReference>
<comment type="function">
    <text evidence="6">Required for vesicle-mediated transport. Catalyzes the fusion of transport vesicles within the Golgi cisternae. Is also required for transport from the endoplasmic reticulum to the Golgi stack. Seems to function as a fusion protein required for the delivery of cargo proteins to all compartments of the Golgi stack independent of vesicle origin.</text>
</comment>
<organism evidence="12 13">
    <name type="scientific">Macrostomum lignano</name>
    <dbReference type="NCBI Taxonomy" id="282301"/>
    <lineage>
        <taxon>Eukaryota</taxon>
        <taxon>Metazoa</taxon>
        <taxon>Spiralia</taxon>
        <taxon>Lophotrochozoa</taxon>
        <taxon>Platyhelminthes</taxon>
        <taxon>Rhabditophora</taxon>
        <taxon>Macrostomorpha</taxon>
        <taxon>Macrostomida</taxon>
        <taxon>Macrostomidae</taxon>
        <taxon>Macrostomum</taxon>
    </lineage>
</organism>
<keyword evidence="12" id="KW-1185">Reference proteome</keyword>
<protein>
    <recommendedName>
        <fullName evidence="6">Vesicle-fusing ATPase</fullName>
        <ecNumber evidence="6">3.6.4.6</ecNumber>
    </recommendedName>
</protein>
<dbReference type="GO" id="GO:0016887">
    <property type="term" value="F:ATP hydrolysis activity"/>
    <property type="evidence" value="ECO:0007669"/>
    <property type="project" value="InterPro"/>
</dbReference>
<feature type="domain" description="AAA ATPase AAA+ lid" evidence="10">
    <location>
        <begin position="78"/>
        <end position="116"/>
    </location>
</feature>
<dbReference type="Gene3D" id="3.40.50.300">
    <property type="entry name" value="P-loop containing nucleotide triphosphate hydrolases"/>
    <property type="match status" value="2"/>
</dbReference>
<dbReference type="Pfam" id="PF00004">
    <property type="entry name" value="AAA"/>
    <property type="match status" value="2"/>
</dbReference>
<dbReference type="PROSITE" id="PS00674">
    <property type="entry name" value="AAA"/>
    <property type="match status" value="1"/>
</dbReference>
<dbReference type="FunFam" id="1.10.8.60:FF:000026">
    <property type="entry name" value="vesicle-fusing ATPase isoform X1"/>
    <property type="match status" value="1"/>
</dbReference>
<dbReference type="SUPFAM" id="SSF52540">
    <property type="entry name" value="P-loop containing nucleoside triphosphate hydrolases"/>
    <property type="match status" value="2"/>
</dbReference>
<reference evidence="13" key="1">
    <citation type="submission" date="2016-11" db="UniProtKB">
        <authorList>
            <consortium name="WormBaseParasite"/>
        </authorList>
    </citation>
    <scope>IDENTIFICATION</scope>
</reference>
<dbReference type="EC" id="3.6.4.6" evidence="6"/>
<evidence type="ECO:0000256" key="8">
    <source>
        <dbReference type="SAM" id="MobiDB-lite"/>
    </source>
</evidence>
<proteinExistence type="inferred from homology"/>
<feature type="domain" description="ATPase AAA-type core" evidence="9">
    <location>
        <begin position="199"/>
        <end position="313"/>
    </location>
</feature>
<dbReference type="AlphaFoldDB" id="A0A1I8GQM8"/>
<keyword evidence="6" id="KW-0963">Cytoplasm</keyword>
<evidence type="ECO:0000313" key="12">
    <source>
        <dbReference type="Proteomes" id="UP000095280"/>
    </source>
</evidence>
<keyword evidence="3 6" id="KW-0547">Nucleotide-binding</keyword>
<dbReference type="GO" id="GO:0043001">
    <property type="term" value="P:Golgi to plasma membrane protein transport"/>
    <property type="evidence" value="ECO:0007669"/>
    <property type="project" value="TreeGrafter"/>
</dbReference>
<feature type="domain" description="NSF AAA+ ATPase lid" evidence="11">
    <location>
        <begin position="330"/>
        <end position="398"/>
    </location>
</feature>
<dbReference type="FunFam" id="3.40.50.300:FF:000166">
    <property type="entry name" value="vesicle-fusing ATPase isoform X1"/>
    <property type="match status" value="1"/>
</dbReference>
<dbReference type="PANTHER" id="PTHR23078">
    <property type="entry name" value="VESICULAR-FUSION PROTEIN NSF"/>
    <property type="match status" value="1"/>
</dbReference>
<dbReference type="GO" id="GO:0006891">
    <property type="term" value="P:intra-Golgi vesicle-mediated transport"/>
    <property type="evidence" value="ECO:0007669"/>
    <property type="project" value="TreeGrafter"/>
</dbReference>
<dbReference type="Gene3D" id="1.10.8.60">
    <property type="match status" value="2"/>
</dbReference>
<keyword evidence="6" id="KW-0931">ER-Golgi transport</keyword>
<evidence type="ECO:0000256" key="2">
    <source>
        <dbReference type="ARBA" id="ARBA00022448"/>
    </source>
</evidence>
<feature type="compositionally biased region" description="Low complexity" evidence="8">
    <location>
        <begin position="706"/>
        <end position="728"/>
    </location>
</feature>
<dbReference type="GO" id="GO:0005524">
    <property type="term" value="F:ATP binding"/>
    <property type="evidence" value="ECO:0007669"/>
    <property type="project" value="UniProtKB-UniRule"/>
</dbReference>
<evidence type="ECO:0000256" key="1">
    <source>
        <dbReference type="ARBA" id="ARBA00006914"/>
    </source>
</evidence>
<dbReference type="InterPro" id="IPR039812">
    <property type="entry name" value="Vesicle-fus_ATPase"/>
</dbReference>
<keyword evidence="6" id="KW-0460">Magnesium</keyword>
<sequence>VHDTVVNQLLSKIDGVETLNNILVIGMTNRKDMIDEALLRPGRFEVQMEISLPDEHGRHQILSIHTSKIRDNGKLSPDVDVRELAAKTKNFSGAELAGLVRAATVTAMNRLVQASEKVQVDPDAIEKLCVTRHDFLHALEYDIRPSFGAQEEELDRYVTGGLVQWGNPVNHVIEHGLLATRAARAEAEAGADSGRPVALLLEGPRNSGKTALAVHIARQAGFSYVRLATSKNMVGFNEVAKCMAVKKFFDDAHKAKQAVVILDGLEGLIDYSPVGPRYSNYVLQALRDLITAPLPRNKCLLLLGTTSCRDALEELGLVQCFTAGKIHVSNLTQPEHLVTALNQLDAAKFTEKEVRQIYKSVSGCRLNIGIKELLDVARMTNRVEEGDRVRYFLDRLNEDGRLTDDNQSVKTATAFVITDVTDTTNCNGNDTEDAQMHDATTTQVVEAETVGTATTALPDRLRKRLLSERKCRPTNEQLDQKLARAEQRRQKQFAKRAASAREAEARCRRVAEAMETLHARRPQSRAEVVQRYVRLRHDLQEVLGRFNSEVERTNCALFAGPPLLAFGGGLGYSPSTSSRTSTSTTAATASAPTATTSTSSSWQHRPATAFVVGQTNGNDAPAAAASAADASISVEMPARLRQRLAAYPRRRGRHELKMALEKKLADAQRRKERYEQRRAESIKETEERCRRISETMEEISLQAPGPENQSEPQQPQEQPQEQRPEQQQTGNGEVCSSAGSRVFYRRVAKLQVDLDCLFT</sequence>
<feature type="domain" description="ATPase AAA-type core" evidence="9">
    <location>
        <begin position="2"/>
        <end position="51"/>
    </location>
</feature>
<dbReference type="InterPro" id="IPR003960">
    <property type="entry name" value="ATPase_AAA_CS"/>
</dbReference>
<evidence type="ECO:0000313" key="13">
    <source>
        <dbReference type="WBParaSite" id="maker-uti_cns_0002688-snap-gene-0.4-mRNA-1"/>
    </source>
</evidence>
<dbReference type="InterPro" id="IPR054419">
    <property type="entry name" value="NSF_ATPase_lid"/>
</dbReference>
<keyword evidence="5 6" id="KW-0653">Protein transport</keyword>
<comment type="catalytic activity">
    <reaction evidence="6">
        <text>ATP + H2O = ADP + phosphate + H(+)</text>
        <dbReference type="Rhea" id="RHEA:13065"/>
        <dbReference type="ChEBI" id="CHEBI:15377"/>
        <dbReference type="ChEBI" id="CHEBI:15378"/>
        <dbReference type="ChEBI" id="CHEBI:30616"/>
        <dbReference type="ChEBI" id="CHEBI:43474"/>
        <dbReference type="ChEBI" id="CHEBI:456216"/>
        <dbReference type="EC" id="3.6.4.6"/>
    </reaction>
</comment>
<evidence type="ECO:0000259" key="10">
    <source>
        <dbReference type="Pfam" id="PF17862"/>
    </source>
</evidence>
<dbReference type="GO" id="GO:0005795">
    <property type="term" value="C:Golgi stack"/>
    <property type="evidence" value="ECO:0007669"/>
    <property type="project" value="TreeGrafter"/>
</dbReference>
<dbReference type="GO" id="GO:0046872">
    <property type="term" value="F:metal ion binding"/>
    <property type="evidence" value="ECO:0007669"/>
    <property type="project" value="UniProtKB-UniRule"/>
</dbReference>
<comment type="subcellular location">
    <subcellularLocation>
        <location evidence="6">Cytoplasm</location>
    </subcellularLocation>
</comment>
<evidence type="ECO:0000256" key="3">
    <source>
        <dbReference type="ARBA" id="ARBA00022741"/>
    </source>
</evidence>
<evidence type="ECO:0000256" key="7">
    <source>
        <dbReference type="SAM" id="Coils"/>
    </source>
</evidence>
<accession>A0A1I8GQM8</accession>
<name>A0A1I8GQM8_9PLAT</name>
<evidence type="ECO:0000256" key="4">
    <source>
        <dbReference type="ARBA" id="ARBA00022840"/>
    </source>
</evidence>
<dbReference type="InterPro" id="IPR003959">
    <property type="entry name" value="ATPase_AAA_core"/>
</dbReference>
<evidence type="ECO:0000259" key="9">
    <source>
        <dbReference type="Pfam" id="PF00004"/>
    </source>
</evidence>
<evidence type="ECO:0000256" key="6">
    <source>
        <dbReference type="RuleBase" id="RU367045"/>
    </source>
</evidence>
<feature type="coiled-coil region" evidence="7">
    <location>
        <begin position="475"/>
        <end position="520"/>
    </location>
</feature>
<dbReference type="Pfam" id="PF17862">
    <property type="entry name" value="AAA_lid_3"/>
    <property type="match status" value="1"/>
</dbReference>
<feature type="region of interest" description="Disordered" evidence="8">
    <location>
        <begin position="573"/>
        <end position="605"/>
    </location>
</feature>
<feature type="region of interest" description="Disordered" evidence="8">
    <location>
        <begin position="664"/>
        <end position="737"/>
    </location>
</feature>
<dbReference type="PANTHER" id="PTHR23078:SF3">
    <property type="entry name" value="VESICLE-FUSING ATPASE"/>
    <property type="match status" value="1"/>
</dbReference>
<dbReference type="Proteomes" id="UP000095280">
    <property type="component" value="Unplaced"/>
</dbReference>
<evidence type="ECO:0000256" key="5">
    <source>
        <dbReference type="ARBA" id="ARBA00022927"/>
    </source>
</evidence>
<feature type="compositionally biased region" description="Basic and acidic residues" evidence="8">
    <location>
        <begin position="664"/>
        <end position="694"/>
    </location>
</feature>
<dbReference type="InterPro" id="IPR027417">
    <property type="entry name" value="P-loop_NTPase"/>
</dbReference>
<dbReference type="InterPro" id="IPR041569">
    <property type="entry name" value="AAA_lid_3"/>
</dbReference>
<dbReference type="Pfam" id="PF21964">
    <property type="entry name" value="NSF_ATPase_lid"/>
    <property type="match status" value="1"/>
</dbReference>
<comment type="similarity">
    <text evidence="1 6">Belongs to the AAA ATPase family.</text>
</comment>
<dbReference type="WBParaSite" id="maker-uti_cns_0002688-snap-gene-0.4-mRNA-1">
    <property type="protein sequence ID" value="maker-uti_cns_0002688-snap-gene-0.4-mRNA-1"/>
    <property type="gene ID" value="maker-uti_cns_0002688-snap-gene-0.4"/>
</dbReference>
<keyword evidence="7" id="KW-0175">Coiled coil</keyword>
<keyword evidence="6" id="KW-0479">Metal-binding</keyword>